<accession>A0A371GEF0</accession>
<feature type="non-terminal residue" evidence="1">
    <location>
        <position position="1"/>
    </location>
</feature>
<organism evidence="1 2">
    <name type="scientific">Mucuna pruriens</name>
    <name type="common">Velvet bean</name>
    <name type="synonym">Dolichos pruriens</name>
    <dbReference type="NCBI Taxonomy" id="157652"/>
    <lineage>
        <taxon>Eukaryota</taxon>
        <taxon>Viridiplantae</taxon>
        <taxon>Streptophyta</taxon>
        <taxon>Embryophyta</taxon>
        <taxon>Tracheophyta</taxon>
        <taxon>Spermatophyta</taxon>
        <taxon>Magnoliopsida</taxon>
        <taxon>eudicotyledons</taxon>
        <taxon>Gunneridae</taxon>
        <taxon>Pentapetalae</taxon>
        <taxon>rosids</taxon>
        <taxon>fabids</taxon>
        <taxon>Fabales</taxon>
        <taxon>Fabaceae</taxon>
        <taxon>Papilionoideae</taxon>
        <taxon>50 kb inversion clade</taxon>
        <taxon>NPAAA clade</taxon>
        <taxon>indigoferoid/millettioid clade</taxon>
        <taxon>Phaseoleae</taxon>
        <taxon>Mucuna</taxon>
    </lineage>
</organism>
<keyword evidence="2" id="KW-1185">Reference proteome</keyword>
<sequence length="120" mass="14127">MEEEKITKVEVEEIIEEEGQVAIKLKDSSQNFILDIFYTPIHHGHYMSIDRNGKFIVKVKMTLNHLFTLKIRHEKFSYFKAKMLLKIKKQNGCNIKALRKEAKNTSLVQISLNNMEFNIN</sequence>
<reference evidence="1" key="1">
    <citation type="submission" date="2018-05" db="EMBL/GenBank/DDBJ databases">
        <title>Draft genome of Mucuna pruriens seed.</title>
        <authorList>
            <person name="Nnadi N.E."/>
            <person name="Vos R."/>
            <person name="Hasami M.H."/>
            <person name="Devisetty U.K."/>
            <person name="Aguiy J.C."/>
        </authorList>
    </citation>
    <scope>NUCLEOTIDE SEQUENCE [LARGE SCALE GENOMIC DNA]</scope>
    <source>
        <strain evidence="1">JCA_2017</strain>
    </source>
</reference>
<dbReference type="EMBL" id="QJKJ01005806">
    <property type="protein sequence ID" value="RDX88925.1"/>
    <property type="molecule type" value="Genomic_DNA"/>
</dbReference>
<dbReference type="AlphaFoldDB" id="A0A371GEF0"/>
<name>A0A371GEF0_MUCPR</name>
<evidence type="ECO:0000313" key="1">
    <source>
        <dbReference type="EMBL" id="RDX88925.1"/>
    </source>
</evidence>
<proteinExistence type="predicted"/>
<protein>
    <submittedName>
        <fullName evidence="1">Uncharacterized protein</fullName>
    </submittedName>
</protein>
<gene>
    <name evidence="1" type="ORF">CR513_29416</name>
</gene>
<comment type="caution">
    <text evidence="1">The sequence shown here is derived from an EMBL/GenBank/DDBJ whole genome shotgun (WGS) entry which is preliminary data.</text>
</comment>
<evidence type="ECO:0000313" key="2">
    <source>
        <dbReference type="Proteomes" id="UP000257109"/>
    </source>
</evidence>
<dbReference type="Proteomes" id="UP000257109">
    <property type="component" value="Unassembled WGS sequence"/>
</dbReference>